<feature type="compositionally biased region" description="Basic residues" evidence="8">
    <location>
        <begin position="217"/>
        <end position="233"/>
    </location>
</feature>
<dbReference type="InterPro" id="IPR019787">
    <property type="entry name" value="Znf_PHD-finger"/>
</dbReference>
<dbReference type="GO" id="GO:0006355">
    <property type="term" value="P:regulation of DNA-templated transcription"/>
    <property type="evidence" value="ECO:0007669"/>
    <property type="project" value="TreeGrafter"/>
</dbReference>
<dbReference type="Pfam" id="PF02375">
    <property type="entry name" value="JmjN"/>
    <property type="match status" value="1"/>
</dbReference>
<dbReference type="OrthoDB" id="1678912at2759"/>
<feature type="domain" description="PHD-type" evidence="9">
    <location>
        <begin position="284"/>
        <end position="341"/>
    </location>
</feature>
<dbReference type="CDD" id="cd16100">
    <property type="entry name" value="ARID"/>
    <property type="match status" value="1"/>
</dbReference>
<dbReference type="Pfam" id="PF02373">
    <property type="entry name" value="JmjC"/>
    <property type="match status" value="1"/>
</dbReference>
<dbReference type="InterPro" id="IPR036431">
    <property type="entry name" value="ARID_dom_sf"/>
</dbReference>
<keyword evidence="4" id="KW-0862">Zinc</keyword>
<reference evidence="13" key="1">
    <citation type="journal article" date="2019" name="G3 (Bethesda)">
        <title>Genome Assemblies of Two Rare Opportunistic Yeast Pathogens: Diutina rugosa (syn. Candida rugosa) and Trichomonascus ciferrii (syn. Candida ciferrii).</title>
        <authorList>
            <person name="Mixao V."/>
            <person name="Saus E."/>
            <person name="Hansen A.P."/>
            <person name="Lass-Florl C."/>
            <person name="Gabaldon T."/>
        </authorList>
    </citation>
    <scope>NUCLEOTIDE SEQUENCE</scope>
    <source>
        <strain evidence="13">CBS 4856</strain>
    </source>
</reference>
<evidence type="ECO:0000259" key="9">
    <source>
        <dbReference type="PROSITE" id="PS50016"/>
    </source>
</evidence>
<feature type="compositionally biased region" description="Acidic residues" evidence="8">
    <location>
        <begin position="260"/>
        <end position="269"/>
    </location>
</feature>
<name>A0A642VAK5_9ASCO</name>
<dbReference type="AlphaFoldDB" id="A0A642VAK5"/>
<dbReference type="InterPro" id="IPR013083">
    <property type="entry name" value="Znf_RING/FYVE/PHD"/>
</dbReference>
<dbReference type="Pfam" id="PF01388">
    <property type="entry name" value="ARID"/>
    <property type="match status" value="1"/>
</dbReference>
<dbReference type="PANTHER" id="PTHR10694:SF33">
    <property type="entry name" value="LYSINE-SPECIFIC DEMETHYLASE 5"/>
    <property type="match status" value="1"/>
</dbReference>
<dbReference type="InterPro" id="IPR003347">
    <property type="entry name" value="JmjC_dom"/>
</dbReference>
<gene>
    <name evidence="13" type="ORF">TRICI_001125</name>
</gene>
<dbReference type="VEuPathDB" id="FungiDB:TRICI_001125"/>
<feature type="region of interest" description="Disordered" evidence="8">
    <location>
        <begin position="1"/>
        <end position="42"/>
    </location>
</feature>
<sequence length="754" mass="87555">MITNVSGVGQVEVRPNENERESHKQERPFGLQEAPTLYPTEDEFRDPQDYIRSLRHLGEQYGILKIIPPTNWRPKFSLDTSRVEKFHYLNGRNVDVFPKVEGKLVKLYELRCAVENFGSYKEISNQGQWGQVAGKLGLSESPQTASEIKSLYASLLRPYEHYVAFASTQKPFSEEFKKDSSTSTASAAANEQKVKEDDEEEESIQVATPPKEEPKKSTKRGPGRPKGSTNKKRKVDEDEVVATPPRRKVGRPRKYSTVVESEEEDEDDEVVRANDVEDDEQAEEDACEVCEHAIAAGCFYFSCNDCSRYYHCDCLDPSLSIITKRNMSRFERWHCPYCLIGTCEFYFYEGEHQYTLKEFKDRADTFKEDYIRRHAPFVENAARDDVETQMEREFWHHIECLNDCDLCVEYGADIHCDLKGSGFPTLTTSPFNKYSRHGWNLNNFPQLRRSLFHNMKQNISGVTVPWAYVGMMFSAFCWHSEDHYTYSVNYQHLGATKTWYGIPGSQAEKFEQVARATAPEIFEKQPNILFQRGTILSPEHISANNVNCYVIDQRAGQFVITFPKAYHAGFNHGFNFNEAVNYAPPDWVPYGLESVKSYQQRCKEPIFSHDSLFILTAEKDEHPDTAEWLIKYLGEMIDQERYRRRHMRKKYPNLKEVYDRSDAPDEDYYQCNKCKYLAYLSRIVAIDEDDQEKRYCFKHMPESNVKRLEIRFKDDYLESLYFKVMARIPSEDPPQKQISTGPSALDLPKPQSVG</sequence>
<keyword evidence="6" id="KW-0539">Nucleus</keyword>
<dbReference type="InterPro" id="IPR001606">
    <property type="entry name" value="ARID_dom"/>
</dbReference>
<keyword evidence="2" id="KW-0479">Metal-binding</keyword>
<dbReference type="Gene3D" id="3.30.40.10">
    <property type="entry name" value="Zinc/RING finger domain, C3HC4 (zinc finger)"/>
    <property type="match status" value="1"/>
</dbReference>
<evidence type="ECO:0000256" key="3">
    <source>
        <dbReference type="ARBA" id="ARBA00022771"/>
    </source>
</evidence>
<comment type="subcellular location">
    <subcellularLocation>
        <location evidence="1">Nucleus</location>
    </subcellularLocation>
</comment>
<evidence type="ECO:0000256" key="1">
    <source>
        <dbReference type="ARBA" id="ARBA00004123"/>
    </source>
</evidence>
<dbReference type="PROSITE" id="PS51011">
    <property type="entry name" value="ARID"/>
    <property type="match status" value="1"/>
</dbReference>
<feature type="domain" description="JmjC" evidence="12">
    <location>
        <begin position="433"/>
        <end position="599"/>
    </location>
</feature>
<dbReference type="InterPro" id="IPR019786">
    <property type="entry name" value="Zinc_finger_PHD-type_CS"/>
</dbReference>
<dbReference type="SMART" id="SM00558">
    <property type="entry name" value="JmjC"/>
    <property type="match status" value="1"/>
</dbReference>
<feature type="compositionally biased region" description="Basic residues" evidence="8">
    <location>
        <begin position="245"/>
        <end position="254"/>
    </location>
</feature>
<dbReference type="PANTHER" id="PTHR10694">
    <property type="entry name" value="LYSINE-SPECIFIC DEMETHYLASE"/>
    <property type="match status" value="1"/>
</dbReference>
<evidence type="ECO:0000256" key="7">
    <source>
        <dbReference type="PROSITE-ProRule" id="PRU00146"/>
    </source>
</evidence>
<evidence type="ECO:0000256" key="8">
    <source>
        <dbReference type="SAM" id="MobiDB-lite"/>
    </source>
</evidence>
<evidence type="ECO:0000256" key="2">
    <source>
        <dbReference type="ARBA" id="ARBA00022723"/>
    </source>
</evidence>
<dbReference type="SMART" id="SM01014">
    <property type="entry name" value="ARID"/>
    <property type="match status" value="1"/>
</dbReference>
<keyword evidence="3 7" id="KW-0863">Zinc-finger</keyword>
<evidence type="ECO:0000259" key="10">
    <source>
        <dbReference type="PROSITE" id="PS51011"/>
    </source>
</evidence>
<feature type="region of interest" description="Disordered" evidence="8">
    <location>
        <begin position="173"/>
        <end position="270"/>
    </location>
</feature>
<dbReference type="InterPro" id="IPR011011">
    <property type="entry name" value="Znf_FYVE_PHD"/>
</dbReference>
<organism evidence="13 14">
    <name type="scientific">Trichomonascus ciferrii</name>
    <dbReference type="NCBI Taxonomy" id="44093"/>
    <lineage>
        <taxon>Eukaryota</taxon>
        <taxon>Fungi</taxon>
        <taxon>Dikarya</taxon>
        <taxon>Ascomycota</taxon>
        <taxon>Saccharomycotina</taxon>
        <taxon>Dipodascomycetes</taxon>
        <taxon>Dipodascales</taxon>
        <taxon>Trichomonascaceae</taxon>
        <taxon>Trichomonascus</taxon>
        <taxon>Trichomonascus ciferrii complex</taxon>
    </lineage>
</organism>
<evidence type="ECO:0000256" key="4">
    <source>
        <dbReference type="ARBA" id="ARBA00022833"/>
    </source>
</evidence>
<evidence type="ECO:0008006" key="15">
    <source>
        <dbReference type="Google" id="ProtNLM"/>
    </source>
</evidence>
<dbReference type="GO" id="GO:0000785">
    <property type="term" value="C:chromatin"/>
    <property type="evidence" value="ECO:0007669"/>
    <property type="project" value="TreeGrafter"/>
</dbReference>
<dbReference type="SMART" id="SM00501">
    <property type="entry name" value="BRIGHT"/>
    <property type="match status" value="1"/>
</dbReference>
<dbReference type="InterPro" id="IPR003349">
    <property type="entry name" value="JmjN"/>
</dbReference>
<keyword evidence="5" id="KW-0408">Iron</keyword>
<evidence type="ECO:0000259" key="12">
    <source>
        <dbReference type="PROSITE" id="PS51184"/>
    </source>
</evidence>
<dbReference type="GO" id="GO:0008270">
    <property type="term" value="F:zinc ion binding"/>
    <property type="evidence" value="ECO:0007669"/>
    <property type="project" value="UniProtKB-KW"/>
</dbReference>
<evidence type="ECO:0000256" key="5">
    <source>
        <dbReference type="ARBA" id="ARBA00023004"/>
    </source>
</evidence>
<feature type="compositionally biased region" description="Basic and acidic residues" evidence="8">
    <location>
        <begin position="14"/>
        <end position="27"/>
    </location>
</feature>
<keyword evidence="14" id="KW-1185">Reference proteome</keyword>
<dbReference type="PROSITE" id="PS51183">
    <property type="entry name" value="JMJN"/>
    <property type="match status" value="1"/>
</dbReference>
<feature type="region of interest" description="Disordered" evidence="8">
    <location>
        <begin position="731"/>
        <end position="754"/>
    </location>
</feature>
<evidence type="ECO:0000313" key="14">
    <source>
        <dbReference type="Proteomes" id="UP000761534"/>
    </source>
</evidence>
<dbReference type="SUPFAM" id="SSF51197">
    <property type="entry name" value="Clavaminate synthase-like"/>
    <property type="match status" value="1"/>
</dbReference>
<comment type="caution">
    <text evidence="13">The sequence shown here is derived from an EMBL/GenBank/DDBJ whole genome shotgun (WGS) entry which is preliminary data.</text>
</comment>
<dbReference type="GO" id="GO:0003677">
    <property type="term" value="F:DNA binding"/>
    <property type="evidence" value="ECO:0007669"/>
    <property type="project" value="InterPro"/>
</dbReference>
<dbReference type="Proteomes" id="UP000761534">
    <property type="component" value="Unassembled WGS sequence"/>
</dbReference>
<evidence type="ECO:0000259" key="11">
    <source>
        <dbReference type="PROSITE" id="PS51183"/>
    </source>
</evidence>
<dbReference type="PROSITE" id="PS01359">
    <property type="entry name" value="ZF_PHD_1"/>
    <property type="match status" value="1"/>
</dbReference>
<dbReference type="SUPFAM" id="SSF46774">
    <property type="entry name" value="ARID-like"/>
    <property type="match status" value="1"/>
</dbReference>
<dbReference type="Gene3D" id="2.60.120.650">
    <property type="entry name" value="Cupin"/>
    <property type="match status" value="1"/>
</dbReference>
<dbReference type="Gene3D" id="1.10.150.60">
    <property type="entry name" value="ARID DNA-binding domain"/>
    <property type="match status" value="1"/>
</dbReference>
<dbReference type="PROSITE" id="PS50016">
    <property type="entry name" value="ZF_PHD_2"/>
    <property type="match status" value="1"/>
</dbReference>
<dbReference type="SMART" id="SM00545">
    <property type="entry name" value="JmjN"/>
    <property type="match status" value="1"/>
</dbReference>
<dbReference type="GO" id="GO:0034647">
    <property type="term" value="F:histone H3K4me/H3K4me2/H3K4me3 demethylase activity"/>
    <property type="evidence" value="ECO:0007669"/>
    <property type="project" value="TreeGrafter"/>
</dbReference>
<dbReference type="EMBL" id="SWFS01000084">
    <property type="protein sequence ID" value="KAA8916729.1"/>
    <property type="molecule type" value="Genomic_DNA"/>
</dbReference>
<accession>A0A642VAK5</accession>
<evidence type="ECO:0000313" key="13">
    <source>
        <dbReference type="EMBL" id="KAA8916729.1"/>
    </source>
</evidence>
<protein>
    <recommendedName>
        <fullName evidence="15">[Histone H3]-trimethyl-L-lysine(4) demethylase</fullName>
    </recommendedName>
</protein>
<dbReference type="GO" id="GO:0005634">
    <property type="term" value="C:nucleus"/>
    <property type="evidence" value="ECO:0007669"/>
    <property type="project" value="UniProtKB-SubCell"/>
</dbReference>
<feature type="domain" description="JmjN" evidence="11">
    <location>
        <begin position="34"/>
        <end position="75"/>
    </location>
</feature>
<dbReference type="PROSITE" id="PS51184">
    <property type="entry name" value="JMJC"/>
    <property type="match status" value="1"/>
</dbReference>
<evidence type="ECO:0000256" key="6">
    <source>
        <dbReference type="ARBA" id="ARBA00023242"/>
    </source>
</evidence>
<dbReference type="CDD" id="cd15489">
    <property type="entry name" value="PHD_SF"/>
    <property type="match status" value="1"/>
</dbReference>
<proteinExistence type="predicted"/>
<dbReference type="SUPFAM" id="SSF57903">
    <property type="entry name" value="FYVE/PHD zinc finger"/>
    <property type="match status" value="1"/>
</dbReference>
<feature type="domain" description="ARID" evidence="10">
    <location>
        <begin position="73"/>
        <end position="164"/>
    </location>
</feature>